<protein>
    <submittedName>
        <fullName evidence="9">Uncharacterized protein YgbK (DUF1537 family)</fullName>
    </submittedName>
</protein>
<dbReference type="Proteomes" id="UP000576152">
    <property type="component" value="Unassembled WGS sequence"/>
</dbReference>
<evidence type="ECO:0000313" key="9">
    <source>
        <dbReference type="EMBL" id="MBB3713431.1"/>
    </source>
</evidence>
<dbReference type="InterPro" id="IPR042213">
    <property type="entry name" value="NBD_C_sf"/>
</dbReference>
<keyword evidence="5" id="KW-0067">ATP-binding</keyword>
<dbReference type="Gene3D" id="3.40.980.20">
    <property type="entry name" value="Four-carbon acid sugar kinase, nucleotide binding domain"/>
    <property type="match status" value="1"/>
</dbReference>
<name>A0ABR6HSA6_9RHOB</name>
<gene>
    <name evidence="9" type="ORF">FHS00_003035</name>
</gene>
<evidence type="ECO:0000256" key="2">
    <source>
        <dbReference type="ARBA" id="ARBA00022679"/>
    </source>
</evidence>
<evidence type="ECO:0000313" key="10">
    <source>
        <dbReference type="Proteomes" id="UP000576152"/>
    </source>
</evidence>
<evidence type="ECO:0000256" key="6">
    <source>
        <dbReference type="ARBA" id="ARBA00023277"/>
    </source>
</evidence>
<keyword evidence="3" id="KW-0547">Nucleotide-binding</keyword>
<sequence length="350" mass="36566">MPHCLIIADDLTGALDSAVAFAGPDRRVLVARRLTALPDVLREAPDVVAINTQSREIPVEAAAAQIDEVLRMLDPAPLPVVMKKVDSRLKGNVAIETAALARALPDWPIIAIPAIPDMGRIQRDGTLSGDGIAEPIAIADRFGHPVEAPDALEQDALDSVVAARREPALWVGARGLAAALARKDARGPNKVPPALEAPLVIASGSRDPVTLAQLAQLRELGPVIEAPDGRLRTNIPEGRLAVVTISEGGGGLDGATVGGRFADGLALELTHRRPASLLVTGGETANQLLDRLGIDTVEVLAEFRPGVPLCRIEAPWGPVRLLTKSGGFGGPGLLREIADGLRETCDGDGL</sequence>
<feature type="domain" description="Four-carbon acid sugar kinase N-terminal" evidence="7">
    <location>
        <begin position="5"/>
        <end position="128"/>
    </location>
</feature>
<reference evidence="9 10" key="1">
    <citation type="submission" date="2020-08" db="EMBL/GenBank/DDBJ databases">
        <title>Genomic Encyclopedia of Type Strains, Phase III (KMG-III): the genomes of soil and plant-associated and newly described type strains.</title>
        <authorList>
            <person name="Whitman W."/>
        </authorList>
    </citation>
    <scope>NUCLEOTIDE SEQUENCE [LARGE SCALE GENOMIC DNA]</scope>
    <source>
        <strain evidence="9 10">CECT 8572</strain>
    </source>
</reference>
<comment type="caution">
    <text evidence="9">The sequence shown here is derived from an EMBL/GenBank/DDBJ whole genome shotgun (WGS) entry which is preliminary data.</text>
</comment>
<dbReference type="EMBL" id="JACIBX010000014">
    <property type="protein sequence ID" value="MBB3713431.1"/>
    <property type="molecule type" value="Genomic_DNA"/>
</dbReference>
<keyword evidence="10" id="KW-1185">Reference proteome</keyword>
<comment type="similarity">
    <text evidence="1">Belongs to the four-carbon acid sugar kinase family.</text>
</comment>
<keyword evidence="2" id="KW-0808">Transferase</keyword>
<keyword evidence="4" id="KW-0418">Kinase</keyword>
<dbReference type="Gene3D" id="3.40.50.10840">
    <property type="entry name" value="Putative sugar-binding, N-terminal domain"/>
    <property type="match status" value="1"/>
</dbReference>
<accession>A0ABR6HSA6</accession>
<evidence type="ECO:0000256" key="1">
    <source>
        <dbReference type="ARBA" id="ARBA00005715"/>
    </source>
</evidence>
<evidence type="ECO:0000256" key="3">
    <source>
        <dbReference type="ARBA" id="ARBA00022741"/>
    </source>
</evidence>
<evidence type="ECO:0000256" key="4">
    <source>
        <dbReference type="ARBA" id="ARBA00022777"/>
    </source>
</evidence>
<proteinExistence type="inferred from homology"/>
<evidence type="ECO:0000256" key="5">
    <source>
        <dbReference type="ARBA" id="ARBA00022840"/>
    </source>
</evidence>
<dbReference type="InterPro" id="IPR037051">
    <property type="entry name" value="4-carb_acid_sugar_kinase_N_sf"/>
</dbReference>
<dbReference type="InterPro" id="IPR031475">
    <property type="entry name" value="NBD_C"/>
</dbReference>
<dbReference type="Pfam" id="PF17042">
    <property type="entry name" value="NBD_C"/>
    <property type="match status" value="1"/>
</dbReference>
<dbReference type="InterPro" id="IPR010737">
    <property type="entry name" value="4-carb_acid_sugar_kinase_N"/>
</dbReference>
<evidence type="ECO:0000259" key="7">
    <source>
        <dbReference type="Pfam" id="PF07005"/>
    </source>
</evidence>
<dbReference type="RefSeq" id="WP_183474909.1">
    <property type="nucleotide sequence ID" value="NZ_JACIBX010000014.1"/>
</dbReference>
<evidence type="ECO:0000259" key="8">
    <source>
        <dbReference type="Pfam" id="PF17042"/>
    </source>
</evidence>
<keyword evidence="6" id="KW-0119">Carbohydrate metabolism</keyword>
<dbReference type="SUPFAM" id="SSF142764">
    <property type="entry name" value="YgbK-like"/>
    <property type="match status" value="1"/>
</dbReference>
<organism evidence="9 10">
    <name type="scientific">Limimaricola variabilis</name>
    <dbReference type="NCBI Taxonomy" id="1492771"/>
    <lineage>
        <taxon>Bacteria</taxon>
        <taxon>Pseudomonadati</taxon>
        <taxon>Pseudomonadota</taxon>
        <taxon>Alphaproteobacteria</taxon>
        <taxon>Rhodobacterales</taxon>
        <taxon>Paracoccaceae</taxon>
        <taxon>Limimaricola</taxon>
    </lineage>
</organism>
<dbReference type="Pfam" id="PF07005">
    <property type="entry name" value="SBD_N"/>
    <property type="match status" value="1"/>
</dbReference>
<feature type="domain" description="Four-carbon acid sugar kinase nucleotide binding" evidence="8">
    <location>
        <begin position="259"/>
        <end position="332"/>
    </location>
</feature>